<sequence>MGQWVSAGAGQVVDFGLVGPGRAWPGQAALHVRYDQAAQLRAGRRMRLIPDAAGTGHEVRPAQATRSALRPCRQPSGHIARPDGPCGARKKMSSEKNE</sequence>
<evidence type="ECO:0000313" key="2">
    <source>
        <dbReference type="EMBL" id="KAL2631895.1"/>
    </source>
</evidence>
<name>A0ABD1YMF7_9MARC</name>
<keyword evidence="3" id="KW-1185">Reference proteome</keyword>
<gene>
    <name evidence="2" type="ORF">R1flu_016581</name>
</gene>
<reference evidence="2 3" key="1">
    <citation type="submission" date="2024-09" db="EMBL/GenBank/DDBJ databases">
        <title>Chromosome-scale assembly of Riccia fluitans.</title>
        <authorList>
            <person name="Paukszto L."/>
            <person name="Sawicki J."/>
            <person name="Karawczyk K."/>
            <person name="Piernik-Szablinska J."/>
            <person name="Szczecinska M."/>
            <person name="Mazdziarz M."/>
        </authorList>
    </citation>
    <scope>NUCLEOTIDE SEQUENCE [LARGE SCALE GENOMIC DNA]</scope>
    <source>
        <strain evidence="2">Rf_01</strain>
        <tissue evidence="2">Aerial parts of the thallus</tissue>
    </source>
</reference>
<dbReference type="EMBL" id="JBHFFA010000004">
    <property type="protein sequence ID" value="KAL2631895.1"/>
    <property type="molecule type" value="Genomic_DNA"/>
</dbReference>
<dbReference type="Proteomes" id="UP001605036">
    <property type="component" value="Unassembled WGS sequence"/>
</dbReference>
<dbReference type="AlphaFoldDB" id="A0ABD1YMF7"/>
<protein>
    <submittedName>
        <fullName evidence="2">Uncharacterized protein</fullName>
    </submittedName>
</protein>
<comment type="caution">
    <text evidence="2">The sequence shown here is derived from an EMBL/GenBank/DDBJ whole genome shotgun (WGS) entry which is preliminary data.</text>
</comment>
<organism evidence="2 3">
    <name type="scientific">Riccia fluitans</name>
    <dbReference type="NCBI Taxonomy" id="41844"/>
    <lineage>
        <taxon>Eukaryota</taxon>
        <taxon>Viridiplantae</taxon>
        <taxon>Streptophyta</taxon>
        <taxon>Embryophyta</taxon>
        <taxon>Marchantiophyta</taxon>
        <taxon>Marchantiopsida</taxon>
        <taxon>Marchantiidae</taxon>
        <taxon>Marchantiales</taxon>
        <taxon>Ricciaceae</taxon>
        <taxon>Riccia</taxon>
    </lineage>
</organism>
<evidence type="ECO:0000313" key="3">
    <source>
        <dbReference type="Proteomes" id="UP001605036"/>
    </source>
</evidence>
<feature type="region of interest" description="Disordered" evidence="1">
    <location>
        <begin position="51"/>
        <end position="98"/>
    </location>
</feature>
<evidence type="ECO:0000256" key="1">
    <source>
        <dbReference type="SAM" id="MobiDB-lite"/>
    </source>
</evidence>
<accession>A0ABD1YMF7</accession>
<proteinExistence type="predicted"/>